<reference evidence="1" key="2">
    <citation type="journal article" date="2023" name="Gut Microbes">
        <title>Characterization of Bifidobacterium kashiwanohense that utilizes both milk- and plant-derived oligosaccharides.</title>
        <authorList>
            <person name="Orihara K."/>
            <person name="Yahagi K."/>
            <person name="Saito Y."/>
            <person name="Watanabe Y."/>
            <person name="Sasai T."/>
            <person name="Hara T."/>
            <person name="Tsukuda N."/>
            <person name="Oki K."/>
            <person name="Fujimoto J."/>
            <person name="Matsuki T."/>
        </authorList>
    </citation>
    <scope>NUCLEOTIDE SEQUENCE</scope>
    <source>
        <strain evidence="1">YIT 13062</strain>
    </source>
</reference>
<dbReference type="AlphaFoldDB" id="A0AA43P5K3"/>
<organism evidence="1 2">
    <name type="scientific">Bifidobacterium catenulatum subsp. kashiwanohense</name>
    <dbReference type="NCBI Taxonomy" id="630129"/>
    <lineage>
        <taxon>Bacteria</taxon>
        <taxon>Bacillati</taxon>
        <taxon>Actinomycetota</taxon>
        <taxon>Actinomycetes</taxon>
        <taxon>Bifidobacteriales</taxon>
        <taxon>Bifidobacteriaceae</taxon>
        <taxon>Bifidobacterium</taxon>
    </lineage>
</organism>
<protein>
    <submittedName>
        <fullName evidence="1">Uncharacterized protein</fullName>
    </submittedName>
</protein>
<dbReference type="RefSeq" id="WP_281105258.1">
    <property type="nucleotide sequence ID" value="NZ_JAOPMH010000001.1"/>
</dbReference>
<gene>
    <name evidence="1" type="ORF">OB951_00260</name>
</gene>
<sequence>MTEAETQSIYDLEHLPGHKEIQRPKYAVKYWPQSETCQRNPRKYVLVAKSDSQRTIRNIMRRIDTRNGSHQYASFRVRSLVDSDEYPEGMFATEIRQDDEGSFLLYVAYIPSEDKPEPNPRNEAVVKAIRYGAECTLAGDMKAALRGDGNKPKDIVQATGTAEQWKCRFDDPNVAFHSERLHLWTDDRVYGFMQSDGCAVVVDMPRYPEPVERE</sequence>
<dbReference type="EMBL" id="JAOPMH010000001">
    <property type="protein sequence ID" value="MDH7889063.1"/>
    <property type="molecule type" value="Genomic_DNA"/>
</dbReference>
<accession>A0AA43P5K3</accession>
<name>A0AA43P5K3_9BIFI</name>
<comment type="caution">
    <text evidence="1">The sequence shown here is derived from an EMBL/GenBank/DDBJ whole genome shotgun (WGS) entry which is preliminary data.</text>
</comment>
<proteinExistence type="predicted"/>
<evidence type="ECO:0000313" key="1">
    <source>
        <dbReference type="EMBL" id="MDH7889063.1"/>
    </source>
</evidence>
<reference evidence="1" key="1">
    <citation type="submission" date="2022-09" db="EMBL/GenBank/DDBJ databases">
        <authorList>
            <person name="Orihara K."/>
        </authorList>
    </citation>
    <scope>NUCLEOTIDE SEQUENCE</scope>
    <source>
        <strain evidence="1">YIT 13062</strain>
    </source>
</reference>
<evidence type="ECO:0000313" key="2">
    <source>
        <dbReference type="Proteomes" id="UP001161916"/>
    </source>
</evidence>
<dbReference type="Proteomes" id="UP001161916">
    <property type="component" value="Unassembled WGS sequence"/>
</dbReference>